<evidence type="ECO:0000313" key="3">
    <source>
        <dbReference type="EMBL" id="KAF7291412.1"/>
    </source>
</evidence>
<feature type="signal peptide" evidence="2">
    <location>
        <begin position="1"/>
        <end position="25"/>
    </location>
</feature>
<evidence type="ECO:0000313" key="4">
    <source>
        <dbReference type="Proteomes" id="UP000636479"/>
    </source>
</evidence>
<dbReference type="AlphaFoldDB" id="A0A8H6S2T8"/>
<dbReference type="OrthoDB" id="3364107at2759"/>
<accession>A0A8H6S2T8</accession>
<dbReference type="EMBL" id="JACAZF010000013">
    <property type="protein sequence ID" value="KAF7291412.1"/>
    <property type="molecule type" value="Genomic_DNA"/>
</dbReference>
<dbReference type="RefSeq" id="XP_037214534.1">
    <property type="nucleotide sequence ID" value="XM_037369328.1"/>
</dbReference>
<keyword evidence="4" id="KW-1185">Reference proteome</keyword>
<evidence type="ECO:0000256" key="2">
    <source>
        <dbReference type="SAM" id="SignalP"/>
    </source>
</evidence>
<keyword evidence="1" id="KW-1133">Transmembrane helix</keyword>
<feature type="transmembrane region" description="Helical" evidence="1">
    <location>
        <begin position="33"/>
        <end position="53"/>
    </location>
</feature>
<feature type="chain" id="PRO_5034316857" evidence="2">
    <location>
        <begin position="26"/>
        <end position="229"/>
    </location>
</feature>
<keyword evidence="2" id="KW-0732">Signal</keyword>
<protein>
    <submittedName>
        <fullName evidence="3">Uncharacterized protein</fullName>
    </submittedName>
</protein>
<dbReference type="GeneID" id="59351844"/>
<reference evidence="3" key="1">
    <citation type="submission" date="2020-05" db="EMBL/GenBank/DDBJ databases">
        <title>Mycena genomes resolve the evolution of fungal bioluminescence.</title>
        <authorList>
            <person name="Tsai I.J."/>
        </authorList>
    </citation>
    <scope>NUCLEOTIDE SEQUENCE</scope>
    <source>
        <strain evidence="3">171206Taipei</strain>
    </source>
</reference>
<name>A0A8H6S2T8_9AGAR</name>
<gene>
    <name evidence="3" type="ORF">MIND_01285800</name>
</gene>
<keyword evidence="1" id="KW-0472">Membrane</keyword>
<organism evidence="3 4">
    <name type="scientific">Mycena indigotica</name>
    <dbReference type="NCBI Taxonomy" id="2126181"/>
    <lineage>
        <taxon>Eukaryota</taxon>
        <taxon>Fungi</taxon>
        <taxon>Dikarya</taxon>
        <taxon>Basidiomycota</taxon>
        <taxon>Agaricomycotina</taxon>
        <taxon>Agaricomycetes</taxon>
        <taxon>Agaricomycetidae</taxon>
        <taxon>Agaricales</taxon>
        <taxon>Marasmiineae</taxon>
        <taxon>Mycenaceae</taxon>
        <taxon>Mycena</taxon>
    </lineage>
</organism>
<sequence length="229" mass="23587">MAWLRIARIIVLGAWLLLAPAKLSSDTGVISPVIATLFGLAALGLGAALADVNKRLFASEMSLSYAGLAIASGVLTLVVAVPILVWASWVAVTVEIPLLFALALLWVTTGGLTVSALQQRPDPESDMLPVAFLCSAAVARDDKIDASVKRVIGALCGETRDIAAFGVLNFVLDGLFDVAALDRGAGSGGASNRGVWTMSVVGLAELPLPAGPGAQEMAESASGRRSHRV</sequence>
<evidence type="ECO:0000256" key="1">
    <source>
        <dbReference type="SAM" id="Phobius"/>
    </source>
</evidence>
<keyword evidence="1" id="KW-0812">Transmembrane</keyword>
<proteinExistence type="predicted"/>
<feature type="transmembrane region" description="Helical" evidence="1">
    <location>
        <begin position="98"/>
        <end position="117"/>
    </location>
</feature>
<feature type="transmembrane region" description="Helical" evidence="1">
    <location>
        <begin position="65"/>
        <end position="92"/>
    </location>
</feature>
<dbReference type="Proteomes" id="UP000636479">
    <property type="component" value="Unassembled WGS sequence"/>
</dbReference>
<comment type="caution">
    <text evidence="3">The sequence shown here is derived from an EMBL/GenBank/DDBJ whole genome shotgun (WGS) entry which is preliminary data.</text>
</comment>